<feature type="compositionally biased region" description="Low complexity" evidence="3">
    <location>
        <begin position="171"/>
        <end position="184"/>
    </location>
</feature>
<dbReference type="InterPro" id="IPR050695">
    <property type="entry name" value="N-acetylmuramoyl_amidase_3"/>
</dbReference>
<dbReference type="STRING" id="1007676.ABM34_02990"/>
<sequence length="437" mass="48008">MKKILEFLRKYKIIVALIFLLCISSVSTVALANANSITVKSDSVNVRVGPGLSYANMGQVKKGDKLSIISEKNKWYEVRLAGDKIGWVASWLLDNTTVSSTTNKVGIIKVQNTTVFKNADATSAVLGTVSQSQKVSIMYQENDWTQILYKGSAGWVKSDFIQSTQETSGENSSKQSQDKSNSNDVKTVTVTQPSTKFRIEPDSNSRIIKTVNVGKTYDYLGKNGKWYEVRDKDGSVGYVASWVVTVSGTMDPIKSAATNISEATIVLDPGHGGDDVGAESKKDTYEKKFTLIYAQAIKQELEKTGARVIMTRNGDQTKSLGSRARLSSKIEADAFISLHFDSSTSANAGSGITTYYYTSNKDGKLATDINNQLKGIKINNRGTQQKDLYVLHYNSQPSILLELGYINSKSDYKHINSQAYQQQVAKAVTAGLKNYFQ</sequence>
<keyword evidence="1" id="KW-0378">Hydrolase</keyword>
<feature type="domain" description="SH3b" evidence="5">
    <location>
        <begin position="34"/>
        <end position="97"/>
    </location>
</feature>
<dbReference type="SUPFAM" id="SSF53187">
    <property type="entry name" value="Zn-dependent exopeptidases"/>
    <property type="match status" value="1"/>
</dbReference>
<dbReference type="PROSITE" id="PS51781">
    <property type="entry name" value="SH3B"/>
    <property type="match status" value="3"/>
</dbReference>
<evidence type="ECO:0000313" key="6">
    <source>
        <dbReference type="EMBL" id="AKP66620.1"/>
    </source>
</evidence>
<reference evidence="7" key="1">
    <citation type="submission" date="2015-07" db="EMBL/GenBank/DDBJ databases">
        <title>Lactobacillus ginsenosidimutans/EMML 3141/ whole genome sequencing.</title>
        <authorList>
            <person name="Kim M.K."/>
            <person name="Im W.-T."/>
            <person name="Srinivasan S."/>
            <person name="Lee J.-J."/>
        </authorList>
    </citation>
    <scope>NUCLEOTIDE SEQUENCE [LARGE SCALE GENOMIC DNA]</scope>
    <source>
        <strain evidence="7">EMML 3041</strain>
    </source>
</reference>
<evidence type="ECO:0000259" key="5">
    <source>
        <dbReference type="PROSITE" id="PS51781"/>
    </source>
</evidence>
<dbReference type="InterPro" id="IPR003646">
    <property type="entry name" value="SH3-like_bac-type"/>
</dbReference>
<dbReference type="EMBL" id="CP012034">
    <property type="protein sequence ID" value="AKP66620.1"/>
    <property type="molecule type" value="Genomic_DNA"/>
</dbReference>
<feature type="domain" description="SH3b" evidence="5">
    <location>
        <begin position="100"/>
        <end position="165"/>
    </location>
</feature>
<dbReference type="RefSeq" id="WP_048703217.1">
    <property type="nucleotide sequence ID" value="NZ_CP012034.1"/>
</dbReference>
<dbReference type="CDD" id="cd02696">
    <property type="entry name" value="MurNAc-LAA"/>
    <property type="match status" value="1"/>
</dbReference>
<dbReference type="PATRIC" id="fig|1007676.4.peg.618"/>
<dbReference type="KEGG" id="lgn:ABM34_02990"/>
<dbReference type="PIRSF" id="PIRSF037846">
    <property type="entry name" value="Autolysin_YrvJ_prd"/>
    <property type="match status" value="1"/>
</dbReference>
<dbReference type="AlphaFoldDB" id="A0A0H4QYQ5"/>
<dbReference type="GO" id="GO:0071555">
    <property type="term" value="P:cell wall organization"/>
    <property type="evidence" value="ECO:0007669"/>
    <property type="project" value="UniProtKB-KW"/>
</dbReference>
<feature type="domain" description="SH3b" evidence="5">
    <location>
        <begin position="183"/>
        <end position="247"/>
    </location>
</feature>
<dbReference type="SMART" id="SM00646">
    <property type="entry name" value="Ami_3"/>
    <property type="match status" value="1"/>
</dbReference>
<dbReference type="Gene3D" id="3.40.630.40">
    <property type="entry name" value="Zn-dependent exopeptidases"/>
    <property type="match status" value="1"/>
</dbReference>
<protein>
    <submittedName>
        <fullName evidence="6">N-acetylmuramoyl-L-alanine amidase</fullName>
    </submittedName>
</protein>
<dbReference type="Gene3D" id="2.30.30.40">
    <property type="entry name" value="SH3 Domains"/>
    <property type="match status" value="3"/>
</dbReference>
<evidence type="ECO:0000256" key="3">
    <source>
        <dbReference type="SAM" id="MobiDB-lite"/>
    </source>
</evidence>
<gene>
    <name evidence="6" type="ORF">ABM34_02990</name>
</gene>
<keyword evidence="2" id="KW-0961">Cell wall biogenesis/degradation</keyword>
<evidence type="ECO:0000313" key="7">
    <source>
        <dbReference type="Proteomes" id="UP000036106"/>
    </source>
</evidence>
<accession>A0A0H4QYQ5</accession>
<dbReference type="GO" id="GO:0008745">
    <property type="term" value="F:N-acetylmuramoyl-L-alanine amidase activity"/>
    <property type="evidence" value="ECO:0007669"/>
    <property type="project" value="InterPro"/>
</dbReference>
<proteinExistence type="predicted"/>
<dbReference type="InterPro" id="IPR002508">
    <property type="entry name" value="MurNAc-LAA_cat"/>
</dbReference>
<keyword evidence="4" id="KW-0732">Signal</keyword>
<evidence type="ECO:0000256" key="1">
    <source>
        <dbReference type="ARBA" id="ARBA00022801"/>
    </source>
</evidence>
<evidence type="ECO:0000256" key="4">
    <source>
        <dbReference type="SAM" id="SignalP"/>
    </source>
</evidence>
<feature type="chain" id="PRO_5005209301" evidence="4">
    <location>
        <begin position="33"/>
        <end position="437"/>
    </location>
</feature>
<dbReference type="Proteomes" id="UP000036106">
    <property type="component" value="Chromosome"/>
</dbReference>
<dbReference type="InterPro" id="IPR017293">
    <property type="entry name" value="N-acetylmuramoyl-L-ala_amidase"/>
</dbReference>
<evidence type="ECO:0000256" key="2">
    <source>
        <dbReference type="ARBA" id="ARBA00023316"/>
    </source>
</evidence>
<dbReference type="Pfam" id="PF01520">
    <property type="entry name" value="Amidase_3"/>
    <property type="match status" value="1"/>
</dbReference>
<feature type="signal peptide" evidence="4">
    <location>
        <begin position="1"/>
        <end position="32"/>
    </location>
</feature>
<dbReference type="OrthoDB" id="9806267at2"/>
<keyword evidence="7" id="KW-1185">Reference proteome</keyword>
<dbReference type="SMART" id="SM00287">
    <property type="entry name" value="SH3b"/>
    <property type="match status" value="3"/>
</dbReference>
<dbReference type="PANTHER" id="PTHR30404">
    <property type="entry name" value="N-ACETYLMURAMOYL-L-ALANINE AMIDASE"/>
    <property type="match status" value="1"/>
</dbReference>
<dbReference type="GO" id="GO:0030288">
    <property type="term" value="C:outer membrane-bounded periplasmic space"/>
    <property type="evidence" value="ECO:0007669"/>
    <property type="project" value="TreeGrafter"/>
</dbReference>
<organism evidence="6 7">
    <name type="scientific">Companilactobacillus ginsenosidimutans</name>
    <dbReference type="NCBI Taxonomy" id="1007676"/>
    <lineage>
        <taxon>Bacteria</taxon>
        <taxon>Bacillati</taxon>
        <taxon>Bacillota</taxon>
        <taxon>Bacilli</taxon>
        <taxon>Lactobacillales</taxon>
        <taxon>Lactobacillaceae</taxon>
        <taxon>Companilactobacillus</taxon>
    </lineage>
</organism>
<dbReference type="Pfam" id="PF08239">
    <property type="entry name" value="SH3_3"/>
    <property type="match status" value="3"/>
</dbReference>
<dbReference type="CDD" id="cd00174">
    <property type="entry name" value="SH3"/>
    <property type="match status" value="1"/>
</dbReference>
<dbReference type="GO" id="GO:0009253">
    <property type="term" value="P:peptidoglycan catabolic process"/>
    <property type="evidence" value="ECO:0007669"/>
    <property type="project" value="InterPro"/>
</dbReference>
<name>A0A0H4QYQ5_9LACO</name>
<feature type="region of interest" description="Disordered" evidence="3">
    <location>
        <begin position="166"/>
        <end position="189"/>
    </location>
</feature>
<dbReference type="PANTHER" id="PTHR30404:SF7">
    <property type="entry name" value="CELL WALL AMIDASE LYTH-RELATED"/>
    <property type="match status" value="1"/>
</dbReference>